<dbReference type="GO" id="GO:0010043">
    <property type="term" value="P:response to zinc ion"/>
    <property type="evidence" value="ECO:0007669"/>
    <property type="project" value="TreeGrafter"/>
</dbReference>
<evidence type="ECO:0000256" key="8">
    <source>
        <dbReference type="ARBA" id="ARBA00022906"/>
    </source>
</evidence>
<name>A0A4Q7ZDS3_9GAMM</name>
<keyword evidence="8" id="KW-0864">Zinc transport</keyword>
<sequence>MWEILWPAWAGGVLAALMAAPLGCLLVWRRLAFFGDSLAHATLLGAGLSLLFHIPVWGGILGVCLLLALLLAGLLDRSRLPSDALLSLLSATLLSAGLIAIRFNPGAPVDLQAWLFGDLLALTPSDLPLLAGGAVVILGTVFALWRPLVLSTLDERLAAVEGVPVLRLRVLLLLLLALAVSLAMKVAGSLLITALLVIPPLAVRPLARQPTAMALLAALAGVAAVSGGLAASFKWDTPVGPSIVLSATLLFLAGRLLPMKTNH</sequence>
<comment type="subcellular location">
    <subcellularLocation>
        <location evidence="2 13">Cell membrane</location>
        <topology evidence="2 13">Multi-pass membrane protein</topology>
    </subcellularLocation>
</comment>
<evidence type="ECO:0000256" key="3">
    <source>
        <dbReference type="ARBA" id="ARBA00008034"/>
    </source>
</evidence>
<dbReference type="AlphaFoldDB" id="A0A4Q7ZDS3"/>
<dbReference type="InterPro" id="IPR037294">
    <property type="entry name" value="ABC_BtuC-like"/>
</dbReference>
<gene>
    <name evidence="15" type="ORF">EV700_1031</name>
</gene>
<evidence type="ECO:0000256" key="12">
    <source>
        <dbReference type="ARBA" id="ARBA00040080"/>
    </source>
</evidence>
<dbReference type="EMBL" id="SHKX01000010">
    <property type="protein sequence ID" value="RZU48059.1"/>
    <property type="molecule type" value="Genomic_DNA"/>
</dbReference>
<dbReference type="OrthoDB" id="9783937at2"/>
<evidence type="ECO:0000256" key="14">
    <source>
        <dbReference type="SAM" id="Phobius"/>
    </source>
</evidence>
<evidence type="ECO:0000256" key="1">
    <source>
        <dbReference type="ARBA" id="ARBA00002313"/>
    </source>
</evidence>
<evidence type="ECO:0000256" key="9">
    <source>
        <dbReference type="ARBA" id="ARBA00022989"/>
    </source>
</evidence>
<dbReference type="PANTHER" id="PTHR30477:SF23">
    <property type="entry name" value="HIGH-AFFINITY ZINC UPTAKE SYSTEM MEMBRANE PROTEIN ZNUB"/>
    <property type="match status" value="1"/>
</dbReference>
<feature type="transmembrane region" description="Helical" evidence="14">
    <location>
        <begin position="57"/>
        <end position="75"/>
    </location>
</feature>
<dbReference type="InterPro" id="IPR001626">
    <property type="entry name" value="ABC_TroCD"/>
</dbReference>
<dbReference type="GO" id="GO:0055085">
    <property type="term" value="P:transmembrane transport"/>
    <property type="evidence" value="ECO:0007669"/>
    <property type="project" value="InterPro"/>
</dbReference>
<dbReference type="GO" id="GO:0043190">
    <property type="term" value="C:ATP-binding cassette (ABC) transporter complex"/>
    <property type="evidence" value="ECO:0007669"/>
    <property type="project" value="InterPro"/>
</dbReference>
<feature type="transmembrane region" description="Helical" evidence="14">
    <location>
        <begin position="84"/>
        <end position="107"/>
    </location>
</feature>
<feature type="transmembrane region" description="Helical" evidence="14">
    <location>
        <begin position="127"/>
        <end position="145"/>
    </location>
</feature>
<dbReference type="Gene3D" id="1.10.3470.10">
    <property type="entry name" value="ABC transporter involved in vitamin B12 uptake, BtuC"/>
    <property type="match status" value="1"/>
</dbReference>
<keyword evidence="9 14" id="KW-1133">Transmembrane helix</keyword>
<comment type="caution">
    <text evidence="15">The sequence shown here is derived from an EMBL/GenBank/DDBJ whole genome shotgun (WGS) entry which is preliminary data.</text>
</comment>
<evidence type="ECO:0000313" key="15">
    <source>
        <dbReference type="EMBL" id="RZU48059.1"/>
    </source>
</evidence>
<dbReference type="RefSeq" id="WP_130411345.1">
    <property type="nucleotide sequence ID" value="NZ_SHKX01000010.1"/>
</dbReference>
<dbReference type="PANTHER" id="PTHR30477">
    <property type="entry name" value="ABC-TRANSPORTER METAL-BINDING PROTEIN"/>
    <property type="match status" value="1"/>
</dbReference>
<reference evidence="15 16" key="1">
    <citation type="submission" date="2019-02" db="EMBL/GenBank/DDBJ databases">
        <title>Genomic Encyclopedia of Type Strains, Phase IV (KMG-IV): sequencing the most valuable type-strain genomes for metagenomic binning, comparative biology and taxonomic classification.</title>
        <authorList>
            <person name="Goeker M."/>
        </authorList>
    </citation>
    <scope>NUCLEOTIDE SEQUENCE [LARGE SCALE GENOMIC DNA]</scope>
    <source>
        <strain evidence="15 16">DSM 105135</strain>
    </source>
</reference>
<keyword evidence="16" id="KW-1185">Reference proteome</keyword>
<comment type="similarity">
    <text evidence="3 13">Belongs to the ABC-3 integral membrane protein family.</text>
</comment>
<dbReference type="Pfam" id="PF00950">
    <property type="entry name" value="ABC-3"/>
    <property type="match status" value="1"/>
</dbReference>
<protein>
    <recommendedName>
        <fullName evidence="12">High-affinity zinc uptake system membrane protein ZnuB</fullName>
    </recommendedName>
</protein>
<keyword evidence="7" id="KW-0862">Zinc</keyword>
<dbReference type="SUPFAM" id="SSF81345">
    <property type="entry name" value="ABC transporter involved in vitamin B12 uptake, BtuC"/>
    <property type="match status" value="1"/>
</dbReference>
<feature type="transmembrane region" description="Helical" evidence="14">
    <location>
        <begin position="239"/>
        <end position="257"/>
    </location>
</feature>
<comment type="function">
    <text evidence="1">Involved in the high-affinity zinc uptake transport system.</text>
</comment>
<dbReference type="Proteomes" id="UP000292423">
    <property type="component" value="Unassembled WGS sequence"/>
</dbReference>
<accession>A0A4Q7ZDS3</accession>
<proteinExistence type="inferred from homology"/>
<keyword evidence="6 13" id="KW-0812">Transmembrane</keyword>
<feature type="transmembrane region" description="Helical" evidence="14">
    <location>
        <begin position="6"/>
        <end position="28"/>
    </location>
</feature>
<keyword evidence="4 13" id="KW-0813">Transport</keyword>
<organism evidence="15 16">
    <name type="scientific">Fluviicoccus keumensis</name>
    <dbReference type="NCBI Taxonomy" id="1435465"/>
    <lineage>
        <taxon>Bacteria</taxon>
        <taxon>Pseudomonadati</taxon>
        <taxon>Pseudomonadota</taxon>
        <taxon>Gammaproteobacteria</taxon>
        <taxon>Moraxellales</taxon>
        <taxon>Moraxellaceae</taxon>
        <taxon>Fluviicoccus</taxon>
    </lineage>
</organism>
<evidence type="ECO:0000313" key="16">
    <source>
        <dbReference type="Proteomes" id="UP000292423"/>
    </source>
</evidence>
<feature type="transmembrane region" description="Helical" evidence="14">
    <location>
        <begin position="214"/>
        <end position="233"/>
    </location>
</feature>
<keyword evidence="10" id="KW-0406">Ion transport</keyword>
<keyword evidence="5" id="KW-1003">Cell membrane</keyword>
<keyword evidence="11 14" id="KW-0472">Membrane</keyword>
<evidence type="ECO:0000256" key="7">
    <source>
        <dbReference type="ARBA" id="ARBA00022833"/>
    </source>
</evidence>
<evidence type="ECO:0000256" key="5">
    <source>
        <dbReference type="ARBA" id="ARBA00022475"/>
    </source>
</evidence>
<evidence type="ECO:0000256" key="10">
    <source>
        <dbReference type="ARBA" id="ARBA00023065"/>
    </source>
</evidence>
<evidence type="ECO:0000256" key="6">
    <source>
        <dbReference type="ARBA" id="ARBA00022692"/>
    </source>
</evidence>
<dbReference type="GO" id="GO:0006829">
    <property type="term" value="P:zinc ion transport"/>
    <property type="evidence" value="ECO:0007669"/>
    <property type="project" value="UniProtKB-KW"/>
</dbReference>
<evidence type="ECO:0000256" key="11">
    <source>
        <dbReference type="ARBA" id="ARBA00023136"/>
    </source>
</evidence>
<evidence type="ECO:0000256" key="2">
    <source>
        <dbReference type="ARBA" id="ARBA00004651"/>
    </source>
</evidence>
<evidence type="ECO:0000256" key="4">
    <source>
        <dbReference type="ARBA" id="ARBA00022448"/>
    </source>
</evidence>
<feature type="transmembrane region" description="Helical" evidence="14">
    <location>
        <begin position="166"/>
        <end position="184"/>
    </location>
</feature>
<evidence type="ECO:0000256" key="13">
    <source>
        <dbReference type="RuleBase" id="RU003943"/>
    </source>
</evidence>